<organism evidence="1">
    <name type="scientific">uncultured Caudovirales phage</name>
    <dbReference type="NCBI Taxonomy" id="2100421"/>
    <lineage>
        <taxon>Viruses</taxon>
        <taxon>Duplodnaviria</taxon>
        <taxon>Heunggongvirae</taxon>
        <taxon>Uroviricota</taxon>
        <taxon>Caudoviricetes</taxon>
        <taxon>Peduoviridae</taxon>
        <taxon>Maltschvirus</taxon>
        <taxon>Maltschvirus maltsch</taxon>
    </lineage>
</organism>
<dbReference type="EMBL" id="LR797190">
    <property type="protein sequence ID" value="CAB4192464.1"/>
    <property type="molecule type" value="Genomic_DNA"/>
</dbReference>
<proteinExistence type="predicted"/>
<name>A0A6J5RL20_9CAUD</name>
<evidence type="ECO:0000313" key="1">
    <source>
        <dbReference type="EMBL" id="CAB4192464.1"/>
    </source>
</evidence>
<gene>
    <name evidence="1" type="ORF">UFOVP1236_38</name>
</gene>
<reference evidence="1" key="1">
    <citation type="submission" date="2020-05" db="EMBL/GenBank/DDBJ databases">
        <authorList>
            <person name="Chiriac C."/>
            <person name="Salcher M."/>
            <person name="Ghai R."/>
            <person name="Kavagutti S V."/>
        </authorList>
    </citation>
    <scope>NUCLEOTIDE SEQUENCE</scope>
</reference>
<accession>A0A6J5RL20</accession>
<sequence>MTDRTADRIARALERIADLMTLLTVEPTPQPAMESEELPCPHLERMALGSTNGWVCMTCQYLENPS</sequence>
<protein>
    <submittedName>
        <fullName evidence="1">Uncharacterized protein</fullName>
    </submittedName>
</protein>